<dbReference type="SUPFAM" id="SSF56399">
    <property type="entry name" value="ADP-ribosylation"/>
    <property type="match status" value="1"/>
</dbReference>
<reference evidence="1" key="1">
    <citation type="submission" date="2022-06" db="EMBL/GenBank/DDBJ databases">
        <title>Isolation of gut microbiota from human fecal samples.</title>
        <authorList>
            <person name="Pamer E.G."/>
            <person name="Barat B."/>
            <person name="Waligurski E."/>
            <person name="Medina S."/>
            <person name="Paddock L."/>
            <person name="Mostad J."/>
        </authorList>
    </citation>
    <scope>NUCLEOTIDE SEQUENCE</scope>
    <source>
        <strain evidence="1">DFI.5.57</strain>
    </source>
</reference>
<evidence type="ECO:0000313" key="2">
    <source>
        <dbReference type="Proteomes" id="UP001206236"/>
    </source>
</evidence>
<name>A0AAW5KT20_9FIRM</name>
<dbReference type="Gene3D" id="3.90.228.10">
    <property type="match status" value="1"/>
</dbReference>
<evidence type="ECO:0000313" key="1">
    <source>
        <dbReference type="EMBL" id="MCQ5154206.1"/>
    </source>
</evidence>
<gene>
    <name evidence="1" type="ORF">NE632_12975</name>
</gene>
<dbReference type="EMBL" id="JANGCN010000042">
    <property type="protein sequence ID" value="MCQ5154206.1"/>
    <property type="molecule type" value="Genomic_DNA"/>
</dbReference>
<dbReference type="Proteomes" id="UP001206236">
    <property type="component" value="Unassembled WGS sequence"/>
</dbReference>
<dbReference type="AlphaFoldDB" id="A0AAW5KT20"/>
<protein>
    <recommendedName>
        <fullName evidence="3">PARP catalytic domain-containing protein</fullName>
    </recommendedName>
</protein>
<accession>A0AAW5KT20</accession>
<dbReference type="RefSeq" id="WP_256322533.1">
    <property type="nucleotide sequence ID" value="NZ_JANGCN010000042.1"/>
</dbReference>
<proteinExistence type="predicted"/>
<evidence type="ECO:0008006" key="3">
    <source>
        <dbReference type="Google" id="ProtNLM"/>
    </source>
</evidence>
<organism evidence="1 2">
    <name type="scientific">Ruminococcus bicirculans</name>
    <name type="common">ex Wegman et al. 2014</name>
    <dbReference type="NCBI Taxonomy" id="1160721"/>
    <lineage>
        <taxon>Bacteria</taxon>
        <taxon>Bacillati</taxon>
        <taxon>Bacillota</taxon>
        <taxon>Clostridia</taxon>
        <taxon>Eubacteriales</taxon>
        <taxon>Oscillospiraceae</taxon>
        <taxon>Ruminococcus</taxon>
    </lineage>
</organism>
<sequence>MLNKTLIAYHGTLSKYSNKILEDGFKLPQISTTHDHWLGHGVYFFDNFLYADNWAKRKCRAFHDSKSTDVVLQVKICTDSYKIADFDLPGETQKYNEAIENYDKKISQSRKFTSFGKGLNKCDKKFKQKIEKRIDCFYHDLYAKENDLGLAMRTFHKASPLLDTKQNRHSLSHGSYMEYSEKQICVYKLECIVDVLIYDSEVDGIC</sequence>
<comment type="caution">
    <text evidence="1">The sequence shown here is derived from an EMBL/GenBank/DDBJ whole genome shotgun (WGS) entry which is preliminary data.</text>
</comment>